<keyword evidence="1" id="KW-0732">Signal</keyword>
<dbReference type="GO" id="GO:0016829">
    <property type="term" value="F:lyase activity"/>
    <property type="evidence" value="ECO:0007669"/>
    <property type="project" value="UniProtKB-KW"/>
</dbReference>
<dbReference type="EMBL" id="KQ257466">
    <property type="protein sequence ID" value="KNC96920.1"/>
    <property type="molecule type" value="Genomic_DNA"/>
</dbReference>
<organism evidence="3 4">
    <name type="scientific">Spizellomyces punctatus (strain DAOM BR117)</name>
    <dbReference type="NCBI Taxonomy" id="645134"/>
    <lineage>
        <taxon>Eukaryota</taxon>
        <taxon>Fungi</taxon>
        <taxon>Fungi incertae sedis</taxon>
        <taxon>Chytridiomycota</taxon>
        <taxon>Chytridiomycota incertae sedis</taxon>
        <taxon>Chytridiomycetes</taxon>
        <taxon>Spizellomycetales</taxon>
        <taxon>Spizellomycetaceae</taxon>
        <taxon>Spizellomyces</taxon>
    </lineage>
</organism>
<dbReference type="InParanoid" id="A0A0L0H5X7"/>
<reference evidence="3 4" key="1">
    <citation type="submission" date="2009-08" db="EMBL/GenBank/DDBJ databases">
        <title>The Genome Sequence of Spizellomyces punctatus strain DAOM BR117.</title>
        <authorList>
            <consortium name="The Broad Institute Genome Sequencing Platform"/>
            <person name="Russ C."/>
            <person name="Cuomo C."/>
            <person name="Shea T."/>
            <person name="Young S.K."/>
            <person name="Zeng Q."/>
            <person name="Koehrsen M."/>
            <person name="Haas B."/>
            <person name="Borodovsky M."/>
            <person name="Guigo R."/>
            <person name="Alvarado L."/>
            <person name="Berlin A."/>
            <person name="Bochicchio J."/>
            <person name="Borenstein D."/>
            <person name="Chapman S."/>
            <person name="Chen Z."/>
            <person name="Engels R."/>
            <person name="Freedman E."/>
            <person name="Gellesch M."/>
            <person name="Goldberg J."/>
            <person name="Griggs A."/>
            <person name="Gujja S."/>
            <person name="Heiman D."/>
            <person name="Hepburn T."/>
            <person name="Howarth C."/>
            <person name="Jen D."/>
            <person name="Larson L."/>
            <person name="Lewis B."/>
            <person name="Mehta T."/>
            <person name="Park D."/>
            <person name="Pearson M."/>
            <person name="Roberts A."/>
            <person name="Saif S."/>
            <person name="Shenoy N."/>
            <person name="Sisk P."/>
            <person name="Stolte C."/>
            <person name="Sykes S."/>
            <person name="Thomson T."/>
            <person name="Walk T."/>
            <person name="White J."/>
            <person name="Yandava C."/>
            <person name="Burger G."/>
            <person name="Gray M.W."/>
            <person name="Holland P.W.H."/>
            <person name="King N."/>
            <person name="Lang F.B.F."/>
            <person name="Roger A.J."/>
            <person name="Ruiz-Trillo I."/>
            <person name="Lander E."/>
            <person name="Nusbaum C."/>
        </authorList>
    </citation>
    <scope>NUCLEOTIDE SEQUENCE [LARGE SCALE GENOMIC DNA]</scope>
    <source>
        <strain evidence="3 4">DAOM BR117</strain>
    </source>
</reference>
<dbReference type="STRING" id="645134.A0A0L0H5X7"/>
<dbReference type="Gene3D" id="2.60.120.200">
    <property type="match status" value="1"/>
</dbReference>
<feature type="signal peptide" evidence="1">
    <location>
        <begin position="1"/>
        <end position="30"/>
    </location>
</feature>
<dbReference type="Pfam" id="PF21294">
    <property type="entry name" value="Polysacc_lyase_14"/>
    <property type="match status" value="1"/>
</dbReference>
<dbReference type="RefSeq" id="XP_016604960.1">
    <property type="nucleotide sequence ID" value="XM_016755904.1"/>
</dbReference>
<keyword evidence="3" id="KW-0456">Lyase</keyword>
<evidence type="ECO:0000256" key="1">
    <source>
        <dbReference type="SAM" id="SignalP"/>
    </source>
</evidence>
<evidence type="ECO:0000259" key="2">
    <source>
        <dbReference type="Pfam" id="PF21294"/>
    </source>
</evidence>
<dbReference type="eggNOG" id="ENOG502RZ0M">
    <property type="taxonomic scope" value="Eukaryota"/>
</dbReference>
<protein>
    <submittedName>
        <fullName evidence="3">Alginate lyase 2</fullName>
    </submittedName>
</protein>
<dbReference type="GeneID" id="27690942"/>
<feature type="domain" description="Polysaccharide lyase 14" evidence="2">
    <location>
        <begin position="119"/>
        <end position="330"/>
    </location>
</feature>
<dbReference type="OrthoDB" id="10069995at2759"/>
<gene>
    <name evidence="3" type="ORF">SPPG_07745</name>
</gene>
<dbReference type="OMA" id="WSTRYMW"/>
<dbReference type="PANTHER" id="PTHR40124">
    <property type="match status" value="1"/>
</dbReference>
<sequence>MHIHMMIYTPMMTTFLVLLAFLSALPTLYGAAPESADVNNEPTDNNLDSEMQGIPLPDSILDIVSADGTTDESGPCKRGVKSWFSPDFGGNWANSWNIIKESYGKQNRDAVVDPTGGSKDLVLEVTYPAGSRNPGGKIVGGTGFYAKPIDLSTAKSVSLSYQVLFPKGFNFVKGGKLPGLYGGHPSCSGGNKALDCFSTRFMFRQNGLGEIYLYVDRNLQDPSFCKVKPVTICNPTYGASMGRGAYHFTPGSWTAVSQTVVLNSFTNGKPNKDGKVTVYANGKKVIEFTKAVFTPDPKIGFEGIDFETFFGGNDNSWATPTTQRSYFREFVLSAS</sequence>
<dbReference type="PANTHER" id="PTHR40124:SF1">
    <property type="entry name" value="DISAGGREGATASE RELATED REPEAT PROTEIN"/>
    <property type="match status" value="1"/>
</dbReference>
<keyword evidence="4" id="KW-1185">Reference proteome</keyword>
<dbReference type="AlphaFoldDB" id="A0A0L0H5X7"/>
<proteinExistence type="predicted"/>
<name>A0A0L0H5X7_SPIPD</name>
<evidence type="ECO:0000313" key="4">
    <source>
        <dbReference type="Proteomes" id="UP000053201"/>
    </source>
</evidence>
<dbReference type="InterPro" id="IPR048958">
    <property type="entry name" value="Polysacc_lyase_14"/>
</dbReference>
<feature type="chain" id="PRO_5005539809" evidence="1">
    <location>
        <begin position="31"/>
        <end position="335"/>
    </location>
</feature>
<dbReference type="VEuPathDB" id="FungiDB:SPPG_07745"/>
<evidence type="ECO:0000313" key="3">
    <source>
        <dbReference type="EMBL" id="KNC96920.1"/>
    </source>
</evidence>
<accession>A0A0L0H5X7</accession>
<dbReference type="Proteomes" id="UP000053201">
    <property type="component" value="Unassembled WGS sequence"/>
</dbReference>